<dbReference type="RefSeq" id="WP_284330949.1">
    <property type="nucleotide sequence ID" value="NZ_BSOA01000006.1"/>
</dbReference>
<dbReference type="SUPFAM" id="SSF53448">
    <property type="entry name" value="Nucleotide-diphospho-sugar transferases"/>
    <property type="match status" value="1"/>
</dbReference>
<dbReference type="PANTHER" id="PTHR43777:SF1">
    <property type="entry name" value="MOLYBDENUM COFACTOR CYTIDYLYLTRANSFERASE"/>
    <property type="match status" value="1"/>
</dbReference>
<dbReference type="InterPro" id="IPR029044">
    <property type="entry name" value="Nucleotide-diphossugar_trans"/>
</dbReference>
<keyword evidence="4" id="KW-1185">Reference proteome</keyword>
<proteinExistence type="predicted"/>
<evidence type="ECO:0000256" key="1">
    <source>
        <dbReference type="ARBA" id="ARBA00022842"/>
    </source>
</evidence>
<evidence type="ECO:0000313" key="3">
    <source>
        <dbReference type="EMBL" id="GLQ87503.1"/>
    </source>
</evidence>
<dbReference type="Gene3D" id="3.90.550.10">
    <property type="entry name" value="Spore Coat Polysaccharide Biosynthesis Protein SpsA, Chain A"/>
    <property type="match status" value="1"/>
</dbReference>
<dbReference type="Proteomes" id="UP001156627">
    <property type="component" value="Unassembled WGS sequence"/>
</dbReference>
<reference evidence="4" key="1">
    <citation type="journal article" date="2019" name="Int. J. Syst. Evol. Microbiol.">
        <title>The Global Catalogue of Microorganisms (GCM) 10K type strain sequencing project: providing services to taxonomists for standard genome sequencing and annotation.</title>
        <authorList>
            <consortium name="The Broad Institute Genomics Platform"/>
            <consortium name="The Broad Institute Genome Sequencing Center for Infectious Disease"/>
            <person name="Wu L."/>
            <person name="Ma J."/>
        </authorList>
    </citation>
    <scope>NUCLEOTIDE SEQUENCE [LARGE SCALE GENOMIC DNA]</scope>
    <source>
        <strain evidence="4">NBRC 111981</strain>
    </source>
</reference>
<dbReference type="CDD" id="cd04182">
    <property type="entry name" value="GT_2_like_f"/>
    <property type="match status" value="1"/>
</dbReference>
<accession>A0ABQ5X8V7</accession>
<feature type="domain" description="MobA-like NTP transferase" evidence="2">
    <location>
        <begin position="9"/>
        <end position="169"/>
    </location>
</feature>
<gene>
    <name evidence="3" type="ORF">GCM10007898_10690</name>
</gene>
<organism evidence="3 4">
    <name type="scientific">Dyella flagellata</name>
    <dbReference type="NCBI Taxonomy" id="1867833"/>
    <lineage>
        <taxon>Bacteria</taxon>
        <taxon>Pseudomonadati</taxon>
        <taxon>Pseudomonadota</taxon>
        <taxon>Gammaproteobacteria</taxon>
        <taxon>Lysobacterales</taxon>
        <taxon>Rhodanobacteraceae</taxon>
        <taxon>Dyella</taxon>
    </lineage>
</organism>
<sequence length="205" mass="22112">MHADTPVILLLAAGEGSRFGGAKQLAPIAGEPMVRRVARMLLETDMPLGVVTGAYADEVEAVLDDLPLTLIRCEDWRLGMGHSLAAGVHALMHAFAQATAVLVCLADQPMRDSESVRAMLRRHQQAPDRVLATSLHGTLGPPALFPRDCFKTLASLSGQHGARAILQQEAQRMELFESEGLGDVDTAEDLRRLQALLDNTPHPTP</sequence>
<dbReference type="InterPro" id="IPR025877">
    <property type="entry name" value="MobA-like_NTP_Trfase"/>
</dbReference>
<dbReference type="EMBL" id="BSOA01000006">
    <property type="protein sequence ID" value="GLQ87503.1"/>
    <property type="molecule type" value="Genomic_DNA"/>
</dbReference>
<keyword evidence="1" id="KW-0460">Magnesium</keyword>
<protein>
    <submittedName>
        <fullName evidence="3">Molybdopterin-guanine dinucleotide biosynthesis protein A</fullName>
    </submittedName>
</protein>
<dbReference type="Pfam" id="PF12804">
    <property type="entry name" value="NTP_transf_3"/>
    <property type="match status" value="1"/>
</dbReference>
<evidence type="ECO:0000259" key="2">
    <source>
        <dbReference type="Pfam" id="PF12804"/>
    </source>
</evidence>
<name>A0ABQ5X8V7_9GAMM</name>
<comment type="caution">
    <text evidence="3">The sequence shown here is derived from an EMBL/GenBank/DDBJ whole genome shotgun (WGS) entry which is preliminary data.</text>
</comment>
<dbReference type="PANTHER" id="PTHR43777">
    <property type="entry name" value="MOLYBDENUM COFACTOR CYTIDYLYLTRANSFERASE"/>
    <property type="match status" value="1"/>
</dbReference>
<evidence type="ECO:0000313" key="4">
    <source>
        <dbReference type="Proteomes" id="UP001156627"/>
    </source>
</evidence>